<reference evidence="1 2" key="1">
    <citation type="submission" date="2017-11" db="EMBL/GenBank/DDBJ databases">
        <title>Complete genome sequence of Streptomyces lavendulae subsp. lavendulae CCM 3239 (formerly 'Streptomyces aureofaciens CCM 3239'), the producer of the angucycline-type antibiotic auricin.</title>
        <authorList>
            <person name="Busche T."/>
            <person name="Novakova R."/>
            <person name="Al'Dilaimi A."/>
            <person name="Homerova D."/>
            <person name="Feckova L."/>
            <person name="Rezuchova B."/>
            <person name="Mingyar E."/>
            <person name="Csolleiova D."/>
            <person name="Bekeova C."/>
            <person name="Winkler A."/>
            <person name="Sevcikova B."/>
            <person name="Kalinowski J."/>
            <person name="Kormanec J."/>
            <person name="Ruckert C."/>
        </authorList>
    </citation>
    <scope>NUCLEOTIDE SEQUENCE [LARGE SCALE GENOMIC DNA]</scope>
    <source>
        <strain evidence="1 2">CCM 3239</strain>
    </source>
</reference>
<dbReference type="Gene3D" id="1.20.1050.10">
    <property type="match status" value="1"/>
</dbReference>
<dbReference type="PANTHER" id="PTHR32419:SF6">
    <property type="entry name" value="GLUTATHIONE S-TRANSFERASE OMEGA-LIKE 1-RELATED"/>
    <property type="match status" value="1"/>
</dbReference>
<name>A0A2K8PMA2_STRLA</name>
<keyword evidence="2" id="KW-1185">Reference proteome</keyword>
<organism evidence="1 2">
    <name type="scientific">Streptomyces lavendulae subsp. lavendulae</name>
    <dbReference type="NCBI Taxonomy" id="58340"/>
    <lineage>
        <taxon>Bacteria</taxon>
        <taxon>Bacillati</taxon>
        <taxon>Actinomycetota</taxon>
        <taxon>Actinomycetes</taxon>
        <taxon>Kitasatosporales</taxon>
        <taxon>Streptomycetaceae</taxon>
        <taxon>Streptomyces</taxon>
    </lineage>
</organism>
<dbReference type="AlphaFoldDB" id="A0A2K8PMA2"/>
<dbReference type="KEGG" id="slx:SLAV_30445"/>
<dbReference type="Gene3D" id="3.40.30.10">
    <property type="entry name" value="Glutaredoxin"/>
    <property type="match status" value="2"/>
</dbReference>
<evidence type="ECO:0000313" key="2">
    <source>
        <dbReference type="Proteomes" id="UP000231791"/>
    </source>
</evidence>
<dbReference type="PANTHER" id="PTHR32419">
    <property type="entry name" value="GLUTATHIONYL-HYDROQUINONE REDUCTASE"/>
    <property type="match status" value="1"/>
</dbReference>
<dbReference type="InterPro" id="IPR016639">
    <property type="entry name" value="GST_Omega/GSH"/>
</dbReference>
<sequence length="212" mass="22255">MVPTVMPRTAPVPAPRGRIGAGFLPVPHRYHLYLAEACPRSRRVRAAVALLGLTGSVGTTLLAAPASYAALRRAYEAAGHHYDGTLAVPALCDTWSGRVVSNHTPDILDDLAVRLAGRPDLAPPAPAAFTSAVRALLDPADPVAPAAERTAALELLERRLAVRPYALGDRPTVADADLWVALLDPAVLPAAGPHLRAYVRRLCAHPAFGAAS</sequence>
<evidence type="ECO:0000313" key="1">
    <source>
        <dbReference type="EMBL" id="ATZ27866.1"/>
    </source>
</evidence>
<dbReference type="SUPFAM" id="SSF47616">
    <property type="entry name" value="GST C-terminal domain-like"/>
    <property type="match status" value="1"/>
</dbReference>
<accession>A0A2K8PMA2</accession>
<dbReference type="GO" id="GO:0005737">
    <property type="term" value="C:cytoplasm"/>
    <property type="evidence" value="ECO:0007669"/>
    <property type="project" value="TreeGrafter"/>
</dbReference>
<dbReference type="Pfam" id="PF13410">
    <property type="entry name" value="GST_C_2"/>
    <property type="match status" value="1"/>
</dbReference>
<proteinExistence type="predicted"/>
<dbReference type="GO" id="GO:0004364">
    <property type="term" value="F:glutathione transferase activity"/>
    <property type="evidence" value="ECO:0007669"/>
    <property type="project" value="InterPro"/>
</dbReference>
<dbReference type="InterPro" id="IPR036282">
    <property type="entry name" value="Glutathione-S-Trfase_C_sf"/>
</dbReference>
<dbReference type="EMBL" id="CP024985">
    <property type="protein sequence ID" value="ATZ27866.1"/>
    <property type="molecule type" value="Genomic_DNA"/>
</dbReference>
<dbReference type="Proteomes" id="UP000231791">
    <property type="component" value="Chromosome"/>
</dbReference>
<protein>
    <submittedName>
        <fullName evidence="1">Uncharacterized protein</fullName>
    </submittedName>
</protein>
<gene>
    <name evidence="1" type="ORF">SLAV_30445</name>
</gene>